<dbReference type="EMBL" id="JAUSQW010000001">
    <property type="protein sequence ID" value="MDP9801663.1"/>
    <property type="molecule type" value="Genomic_DNA"/>
</dbReference>
<dbReference type="Pfam" id="PF04480">
    <property type="entry name" value="DUF559"/>
    <property type="match status" value="1"/>
</dbReference>
<accession>A0ABT9NDR1</accession>
<name>A0ABT9NDR1_9ACTO</name>
<feature type="domain" description="DUF559" evidence="1">
    <location>
        <begin position="134"/>
        <end position="204"/>
    </location>
</feature>
<sequence length="233" mass="27405">MQVARRHLQIAGLTAAKYYKLWVPPGRHPTEVSTRPGTRRPRFGQATIRRWKYPRNRLVPPLVEVLEQVARWHSTETAAIVLESALAQGKASMDEVHAIIRRLPKRRARLLRFVDDRSGSGSETRLKFFFIREQIKFDQQFQFSADYRADFRLGKHLILEADSSAYHATKSGYLTDRRRDLEAAIRGFEVLRLSFEQIWTDWRHTKGVLRAIVRSRRHQRRLLDLTDHYSIFA</sequence>
<dbReference type="Proteomes" id="UP001235966">
    <property type="component" value="Unassembled WGS sequence"/>
</dbReference>
<gene>
    <name evidence="2" type="ORF">J2S49_001739</name>
</gene>
<keyword evidence="2" id="KW-0378">Hydrolase</keyword>
<keyword evidence="2" id="KW-0540">Nuclease</keyword>
<dbReference type="InterPro" id="IPR007569">
    <property type="entry name" value="DUF559"/>
</dbReference>
<evidence type="ECO:0000259" key="1">
    <source>
        <dbReference type="Pfam" id="PF04480"/>
    </source>
</evidence>
<evidence type="ECO:0000313" key="3">
    <source>
        <dbReference type="Proteomes" id="UP001235966"/>
    </source>
</evidence>
<dbReference type="RefSeq" id="WP_278059898.1">
    <property type="nucleotide sequence ID" value="NZ_CP121247.1"/>
</dbReference>
<evidence type="ECO:0000313" key="2">
    <source>
        <dbReference type="EMBL" id="MDP9801663.1"/>
    </source>
</evidence>
<keyword evidence="3" id="KW-1185">Reference proteome</keyword>
<dbReference type="GO" id="GO:0004519">
    <property type="term" value="F:endonuclease activity"/>
    <property type="evidence" value="ECO:0007669"/>
    <property type="project" value="UniProtKB-KW"/>
</dbReference>
<keyword evidence="2" id="KW-0255">Endonuclease</keyword>
<reference evidence="2 3" key="1">
    <citation type="submission" date="2023-07" db="EMBL/GenBank/DDBJ databases">
        <title>Sequencing the genomes of 1000 actinobacteria strains.</title>
        <authorList>
            <person name="Klenk H.-P."/>
        </authorList>
    </citation>
    <scope>NUCLEOTIDE SEQUENCE [LARGE SCALE GENOMIC DNA]</scope>
    <source>
        <strain evidence="2 3">DSM 102162</strain>
    </source>
</reference>
<organism evidence="2 3">
    <name type="scientific">Arcanobacterium wilhelmae</name>
    <dbReference type="NCBI Taxonomy" id="1803177"/>
    <lineage>
        <taxon>Bacteria</taxon>
        <taxon>Bacillati</taxon>
        <taxon>Actinomycetota</taxon>
        <taxon>Actinomycetes</taxon>
        <taxon>Actinomycetales</taxon>
        <taxon>Actinomycetaceae</taxon>
        <taxon>Arcanobacterium</taxon>
    </lineage>
</organism>
<protein>
    <submittedName>
        <fullName evidence="2">Very-short-patch-repair endonuclease</fullName>
    </submittedName>
</protein>
<dbReference type="Gene3D" id="3.40.960.10">
    <property type="entry name" value="VSR Endonuclease"/>
    <property type="match status" value="1"/>
</dbReference>
<proteinExistence type="predicted"/>
<comment type="caution">
    <text evidence="2">The sequence shown here is derived from an EMBL/GenBank/DDBJ whole genome shotgun (WGS) entry which is preliminary data.</text>
</comment>